<dbReference type="PANTHER" id="PTHR46580:SF4">
    <property type="entry name" value="ATP_GTP-BINDING PROTEIN"/>
    <property type="match status" value="1"/>
</dbReference>
<dbReference type="PANTHER" id="PTHR46580">
    <property type="entry name" value="SENSOR KINASE-RELATED"/>
    <property type="match status" value="1"/>
</dbReference>
<reference evidence="4 5" key="1">
    <citation type="submission" date="2022-03" db="EMBL/GenBank/DDBJ databases">
        <title>Hymenobactersp. isolated from the air.</title>
        <authorList>
            <person name="Won M."/>
            <person name="Kwon S.-W."/>
        </authorList>
    </citation>
    <scope>NUCLEOTIDE SEQUENCE [LARGE SCALE GENOMIC DNA]</scope>
    <source>
        <strain evidence="4 5">KACC 22596</strain>
    </source>
</reference>
<keyword evidence="3" id="KW-0812">Transmembrane</keyword>
<name>A0ABY4B8A4_9BACT</name>
<accession>A0ABY4B8A4</accession>
<gene>
    <name evidence="4" type="ORF">MTP16_07090</name>
</gene>
<feature type="transmembrane region" description="Helical" evidence="3">
    <location>
        <begin position="24"/>
        <end position="41"/>
    </location>
</feature>
<dbReference type="EMBL" id="CP094534">
    <property type="protein sequence ID" value="UOE35406.1"/>
    <property type="molecule type" value="Genomic_DNA"/>
</dbReference>
<dbReference type="InterPro" id="IPR028994">
    <property type="entry name" value="Integrin_alpha_N"/>
</dbReference>
<evidence type="ECO:0000256" key="2">
    <source>
        <dbReference type="SAM" id="MobiDB-lite"/>
    </source>
</evidence>
<dbReference type="Gene3D" id="2.130.10.130">
    <property type="entry name" value="Integrin alpha, N-terminal"/>
    <property type="match status" value="1"/>
</dbReference>
<proteinExistence type="predicted"/>
<keyword evidence="1" id="KW-0732">Signal</keyword>
<evidence type="ECO:0000256" key="1">
    <source>
        <dbReference type="ARBA" id="ARBA00022729"/>
    </source>
</evidence>
<evidence type="ECO:0000256" key="3">
    <source>
        <dbReference type="SAM" id="Phobius"/>
    </source>
</evidence>
<evidence type="ECO:0000313" key="4">
    <source>
        <dbReference type="EMBL" id="UOE35406.1"/>
    </source>
</evidence>
<sequence length="861" mass="93796">MRFFAKRHVSQPAFMPWSTNFRRYWWLLPVCAGLIGILLLLTKGPDPQPTSAPARRTVRAKPTPRVPGVVSSPLGSEEHMVAMADFNGDGHLDLAHANENYGEFNFDPQGTVTVWYGDGRGGLRHGPVLRDADVVVLAGLDADADGDADLLTGGSIYQQAGGPLLLWRNEGRGRLVPQPVPVLPDWGDVDDLNVGDVDGDGDPDVVLAAGAQLAVGLNDGHGRWQFRKVAQKHGFYNEPYKRVALADVDGDHDLDILSPGERGNMLLNDGQGHFGHEQILPKCSGYSVAIGDLNGDARPDLVMELGDIGEGQLGVFLNDGRGHFGRPDLTDTLAHDGQSLVALGDVDHDGDLDLVIGNGTVGVRLNQGRGTFEPLYRVPAPSSHIQELHLADINHDGQLDMLVPSDVTRAHPRQPRRATLATLAPPTGQECYEEVDQLPMAVGGGPVHLVVEAAMLARLVLPAGYSIGLASLPYRMELVVGQSGAVEHVRLGGQIAPAVDSAMLDTLRQLRLAPGRLHGRAVRMLLPLQPRLAAQGPPRTLLTAEPGEAPVYAHADRLPTGPGGGPLVPYLREQVLNHFLLPDTVRVPPHGRVVLGGVVEKDGTVTSRRGLDELRSDIAETLIPGLGSEQRVVPGRQHGRRVRVAVRVPIELTGPHAPLRYSEAQRLEDQTRQRGWARRRPDETDDQFVRRVLPISLAEGGYGRVVAHAWRPGAFGRQLFLSVSPGQGDNPHGTDLLVLDPYRPNRYALSILPVRELDDGISLEDFFFADVNRDGREELLALKRCDLRGTLLTRHGRYTYSGSEPRYATDVFFLAGTSRAGRPRYRPDTAERFYLDDLPTVAAVRRALARHWAGAGRRKRE</sequence>
<keyword evidence="5" id="KW-1185">Reference proteome</keyword>
<organism evidence="4 5">
    <name type="scientific">Hymenobacter monticola</name>
    <dbReference type="NCBI Taxonomy" id="1705399"/>
    <lineage>
        <taxon>Bacteria</taxon>
        <taxon>Pseudomonadati</taxon>
        <taxon>Bacteroidota</taxon>
        <taxon>Cytophagia</taxon>
        <taxon>Cytophagales</taxon>
        <taxon>Hymenobacteraceae</taxon>
        <taxon>Hymenobacter</taxon>
    </lineage>
</organism>
<dbReference type="RefSeq" id="WP_243517289.1">
    <property type="nucleotide sequence ID" value="NZ_CP094534.1"/>
</dbReference>
<evidence type="ECO:0000313" key="5">
    <source>
        <dbReference type="Proteomes" id="UP000831390"/>
    </source>
</evidence>
<dbReference type="InterPro" id="IPR013517">
    <property type="entry name" value="FG-GAP"/>
</dbReference>
<dbReference type="SUPFAM" id="SSF69318">
    <property type="entry name" value="Integrin alpha N-terminal domain"/>
    <property type="match status" value="1"/>
</dbReference>
<feature type="region of interest" description="Disordered" evidence="2">
    <location>
        <begin position="48"/>
        <end position="72"/>
    </location>
</feature>
<dbReference type="Pfam" id="PF13517">
    <property type="entry name" value="FG-GAP_3"/>
    <property type="match status" value="1"/>
</dbReference>
<keyword evidence="3" id="KW-0472">Membrane</keyword>
<protein>
    <submittedName>
        <fullName evidence="4">FG-GAP-like repeat-containing protein</fullName>
    </submittedName>
</protein>
<keyword evidence="3" id="KW-1133">Transmembrane helix</keyword>
<dbReference type="Proteomes" id="UP000831390">
    <property type="component" value="Chromosome"/>
</dbReference>